<keyword evidence="3" id="KW-0479">Metal-binding</keyword>
<evidence type="ECO:0000313" key="6">
    <source>
        <dbReference type="Proteomes" id="UP000504633"/>
    </source>
</evidence>
<dbReference type="Pfam" id="PF00595">
    <property type="entry name" value="PDZ"/>
    <property type="match status" value="1"/>
</dbReference>
<keyword evidence="3" id="KW-0440">LIM domain</keyword>
<gene>
    <name evidence="7" type="primary">LOC111605204</name>
</gene>
<dbReference type="InterPro" id="IPR031847">
    <property type="entry name" value="PDLI1-4/Zasp-like_mid"/>
</dbReference>
<dbReference type="GO" id="GO:0001725">
    <property type="term" value="C:stress fiber"/>
    <property type="evidence" value="ECO:0007669"/>
    <property type="project" value="TreeGrafter"/>
</dbReference>
<organism evidence="6 7">
    <name type="scientific">Drosophila hydei</name>
    <name type="common">Fruit fly</name>
    <dbReference type="NCBI Taxonomy" id="7224"/>
    <lineage>
        <taxon>Eukaryota</taxon>
        <taxon>Metazoa</taxon>
        <taxon>Ecdysozoa</taxon>
        <taxon>Arthropoda</taxon>
        <taxon>Hexapoda</taxon>
        <taxon>Insecta</taxon>
        <taxon>Pterygota</taxon>
        <taxon>Neoptera</taxon>
        <taxon>Endopterygota</taxon>
        <taxon>Diptera</taxon>
        <taxon>Brachycera</taxon>
        <taxon>Muscomorpha</taxon>
        <taxon>Ephydroidea</taxon>
        <taxon>Drosophilidae</taxon>
        <taxon>Drosophila</taxon>
    </lineage>
</organism>
<protein>
    <submittedName>
        <fullName evidence="7">Uncharacterized protein LOC111605204 isoform X4</fullName>
    </submittedName>
</protein>
<dbReference type="CTD" id="38988"/>
<dbReference type="OrthoDB" id="445995at2759"/>
<dbReference type="CDD" id="cd23068">
    <property type="entry name" value="PDZ_ZASP52-like"/>
    <property type="match status" value="1"/>
</dbReference>
<dbReference type="Proteomes" id="UP000504633">
    <property type="component" value="Unplaced"/>
</dbReference>
<dbReference type="GO" id="GO:0005912">
    <property type="term" value="C:adherens junction"/>
    <property type="evidence" value="ECO:0007669"/>
    <property type="project" value="TreeGrafter"/>
</dbReference>
<name>A0A6J1MIW0_DROHY</name>
<sequence length="378" mass="41618">MSPKLHEFAVQLQRDGQATPWGIRLVGGNDLDTPLIITRVQVGSPSYGELLRGDIIAKIGEYDARDLSHADAQQLFRGAGNEIRLVVHRDNTIAYTQGVNQEAGSGSSSKLPAASPELSQHPHRGPSPFLPGPSHFERALQLPVDTLPQTVFPQLNASGGYVTPASVFAPKATRDHQQDVAEEQALIVNQPYRTTPLVLPGAKVKKDAPTTDSYLRHYPNPAVRAHPGHDYHDSIMKQRVADTMLHKVVGQDADSGRVFHKQFNSPIGLYSNNNIEDTIRTTVPYKKTVVYDPRNSDTYRAIQEEGGYSSYGQSSPQEVTIPVQTKVYQPNRLVPGKKPVSAPVSRPPYNVVNTHDENIRQSGSFNRLMYSVIGATDY</sequence>
<dbReference type="InterPro" id="IPR001478">
    <property type="entry name" value="PDZ"/>
</dbReference>
<evidence type="ECO:0000256" key="3">
    <source>
        <dbReference type="ARBA" id="ARBA00023038"/>
    </source>
</evidence>
<accession>A0A6J1MIW0</accession>
<keyword evidence="3" id="KW-0862">Zinc</keyword>
<dbReference type="SUPFAM" id="SSF50156">
    <property type="entry name" value="PDZ domain-like"/>
    <property type="match status" value="1"/>
</dbReference>
<dbReference type="AlphaFoldDB" id="A0A6J1MIW0"/>
<dbReference type="GO" id="GO:0061061">
    <property type="term" value="P:muscle structure development"/>
    <property type="evidence" value="ECO:0007669"/>
    <property type="project" value="TreeGrafter"/>
</dbReference>
<dbReference type="Gene3D" id="2.30.42.10">
    <property type="match status" value="1"/>
</dbReference>
<dbReference type="SMART" id="SM00735">
    <property type="entry name" value="ZM"/>
    <property type="match status" value="1"/>
</dbReference>
<evidence type="ECO:0000256" key="2">
    <source>
        <dbReference type="ARBA" id="ARBA00022490"/>
    </source>
</evidence>
<proteinExistence type="predicted"/>
<dbReference type="Pfam" id="PF15936">
    <property type="entry name" value="DUF4749"/>
    <property type="match status" value="1"/>
</dbReference>
<keyword evidence="6" id="KW-1185">Reference proteome</keyword>
<reference evidence="7" key="1">
    <citation type="submission" date="2025-08" db="UniProtKB">
        <authorList>
            <consortium name="RefSeq"/>
        </authorList>
    </citation>
    <scope>IDENTIFICATION</scope>
    <source>
        <strain evidence="7">15085-1641.00</strain>
        <tissue evidence="7">Whole body</tissue>
    </source>
</reference>
<feature type="domain" description="PDZ" evidence="5">
    <location>
        <begin position="9"/>
        <end position="91"/>
    </location>
</feature>
<dbReference type="PANTHER" id="PTHR24214:SF55">
    <property type="entry name" value="Z BAND ALTERNATIVELY SPLICED PDZ-MOTIF PROTEIN 66, ISOFORM E"/>
    <property type="match status" value="1"/>
</dbReference>
<dbReference type="InterPro" id="IPR050604">
    <property type="entry name" value="PDZ-LIM_domain"/>
</dbReference>
<dbReference type="RefSeq" id="XP_023179382.1">
    <property type="nucleotide sequence ID" value="XM_023323614.2"/>
</dbReference>
<dbReference type="GO" id="GO:0003779">
    <property type="term" value="F:actin binding"/>
    <property type="evidence" value="ECO:0007669"/>
    <property type="project" value="TreeGrafter"/>
</dbReference>
<dbReference type="GO" id="GO:0051371">
    <property type="term" value="F:muscle alpha-actinin binding"/>
    <property type="evidence" value="ECO:0007669"/>
    <property type="project" value="TreeGrafter"/>
</dbReference>
<comment type="subcellular location">
    <subcellularLocation>
        <location evidence="1">Cytoplasm</location>
    </subcellularLocation>
</comment>
<dbReference type="GO" id="GO:0030036">
    <property type="term" value="P:actin cytoskeleton organization"/>
    <property type="evidence" value="ECO:0007669"/>
    <property type="project" value="TreeGrafter"/>
</dbReference>
<evidence type="ECO:0000313" key="7">
    <source>
        <dbReference type="RefSeq" id="XP_023179382.1"/>
    </source>
</evidence>
<dbReference type="FunFam" id="2.30.42.10:FF:000192">
    <property type="entry name" value="Uncharacterized protein, isoform J"/>
    <property type="match status" value="1"/>
</dbReference>
<evidence type="ECO:0000259" key="5">
    <source>
        <dbReference type="PROSITE" id="PS50106"/>
    </source>
</evidence>
<dbReference type="InterPro" id="IPR036034">
    <property type="entry name" value="PDZ_sf"/>
</dbReference>
<dbReference type="PROSITE" id="PS50106">
    <property type="entry name" value="PDZ"/>
    <property type="match status" value="1"/>
</dbReference>
<evidence type="ECO:0000256" key="4">
    <source>
        <dbReference type="SAM" id="MobiDB-lite"/>
    </source>
</evidence>
<evidence type="ECO:0000256" key="1">
    <source>
        <dbReference type="ARBA" id="ARBA00004496"/>
    </source>
</evidence>
<keyword evidence="2" id="KW-0963">Cytoplasm</keyword>
<dbReference type="SMART" id="SM00228">
    <property type="entry name" value="PDZ"/>
    <property type="match status" value="1"/>
</dbReference>
<dbReference type="PANTHER" id="PTHR24214">
    <property type="entry name" value="PDZ AND LIM DOMAIN PROTEIN ZASP"/>
    <property type="match status" value="1"/>
</dbReference>
<feature type="compositionally biased region" description="Polar residues" evidence="4">
    <location>
        <begin position="100"/>
        <end position="110"/>
    </location>
</feature>
<dbReference type="GO" id="GO:0030018">
    <property type="term" value="C:Z disc"/>
    <property type="evidence" value="ECO:0007669"/>
    <property type="project" value="TreeGrafter"/>
</dbReference>
<dbReference type="GO" id="GO:0031941">
    <property type="term" value="C:filamentous actin"/>
    <property type="evidence" value="ECO:0007669"/>
    <property type="project" value="TreeGrafter"/>
</dbReference>
<feature type="region of interest" description="Disordered" evidence="4">
    <location>
        <begin position="100"/>
        <end position="135"/>
    </location>
</feature>
<dbReference type="InterPro" id="IPR006643">
    <property type="entry name" value="Zasp-like_motif"/>
</dbReference>
<dbReference type="GeneID" id="111605204"/>